<dbReference type="Proteomes" id="UP000815325">
    <property type="component" value="Unassembled WGS sequence"/>
</dbReference>
<keyword evidence="2" id="KW-1185">Reference proteome</keyword>
<proteinExistence type="predicted"/>
<sequence>MIQGMTYQKGWLVKRSTNTMIQVLHDANYRLSKKARRGKKAFARSILKHTQNCTSPWAVLSPRGYRRSLYTIASDMQLQSQLISPVEEGLPCFRLPLLCPHLHNTQILRYE</sequence>
<dbReference type="EMBL" id="MU070573">
    <property type="protein sequence ID" value="KAF5827174.1"/>
    <property type="molecule type" value="Genomic_DNA"/>
</dbReference>
<evidence type="ECO:0000313" key="1">
    <source>
        <dbReference type="EMBL" id="KAF5827174.1"/>
    </source>
</evidence>
<protein>
    <submittedName>
        <fullName evidence="1">Uncharacterized protein</fullName>
    </submittedName>
</protein>
<reference evidence="1" key="1">
    <citation type="submission" date="2017-08" db="EMBL/GenBank/DDBJ databases">
        <authorList>
            <person name="Polle J.E."/>
            <person name="Barry K."/>
            <person name="Cushman J."/>
            <person name="Schmutz J."/>
            <person name="Tran D."/>
            <person name="Hathwaick L.T."/>
            <person name="Yim W.C."/>
            <person name="Jenkins J."/>
            <person name="Mckie-Krisberg Z.M."/>
            <person name="Prochnik S."/>
            <person name="Lindquist E."/>
            <person name="Dockter R.B."/>
            <person name="Adam C."/>
            <person name="Molina H."/>
            <person name="Bunkerborg J."/>
            <person name="Jin E."/>
            <person name="Buchheim M."/>
            <person name="Magnuson J."/>
        </authorList>
    </citation>
    <scope>NUCLEOTIDE SEQUENCE</scope>
    <source>
        <strain evidence="1">CCAP 19/18</strain>
    </source>
</reference>
<comment type="caution">
    <text evidence="1">The sequence shown here is derived from an EMBL/GenBank/DDBJ whole genome shotgun (WGS) entry which is preliminary data.</text>
</comment>
<organism evidence="1 2">
    <name type="scientific">Dunaliella salina</name>
    <name type="common">Green alga</name>
    <name type="synonym">Protococcus salinus</name>
    <dbReference type="NCBI Taxonomy" id="3046"/>
    <lineage>
        <taxon>Eukaryota</taxon>
        <taxon>Viridiplantae</taxon>
        <taxon>Chlorophyta</taxon>
        <taxon>core chlorophytes</taxon>
        <taxon>Chlorophyceae</taxon>
        <taxon>CS clade</taxon>
        <taxon>Chlamydomonadales</taxon>
        <taxon>Dunaliellaceae</taxon>
        <taxon>Dunaliella</taxon>
    </lineage>
</organism>
<evidence type="ECO:0000313" key="2">
    <source>
        <dbReference type="Proteomes" id="UP000815325"/>
    </source>
</evidence>
<name>A0ABQ7FXT8_DUNSA</name>
<accession>A0ABQ7FXT8</accession>
<gene>
    <name evidence="1" type="ORF">DUNSADRAFT_1194</name>
</gene>